<keyword evidence="2" id="KW-0472">Membrane</keyword>
<dbReference type="InterPro" id="IPR013766">
    <property type="entry name" value="Thioredoxin_domain"/>
</dbReference>
<feature type="domain" description="Thioredoxin" evidence="3">
    <location>
        <begin position="50"/>
        <end position="188"/>
    </location>
</feature>
<keyword evidence="2" id="KW-0812">Transmembrane</keyword>
<dbReference type="InterPro" id="IPR036249">
    <property type="entry name" value="Thioredoxin-like_sf"/>
</dbReference>
<name>A0ABW5Q8Z6_9BACI</name>
<keyword evidence="5" id="KW-1185">Reference proteome</keyword>
<organism evidence="4 5">
    <name type="scientific">Piscibacillus salipiscarius</name>
    <dbReference type="NCBI Taxonomy" id="299480"/>
    <lineage>
        <taxon>Bacteria</taxon>
        <taxon>Bacillati</taxon>
        <taxon>Bacillota</taxon>
        <taxon>Bacilli</taxon>
        <taxon>Bacillales</taxon>
        <taxon>Bacillaceae</taxon>
        <taxon>Piscibacillus</taxon>
    </lineage>
</organism>
<evidence type="ECO:0000256" key="2">
    <source>
        <dbReference type="SAM" id="Phobius"/>
    </source>
</evidence>
<accession>A0ABW5Q8Z6</accession>
<keyword evidence="2" id="KW-1133">Transmembrane helix</keyword>
<gene>
    <name evidence="4" type="ORF">ACFSW4_06205</name>
</gene>
<dbReference type="Pfam" id="PF00578">
    <property type="entry name" value="AhpC-TSA"/>
    <property type="match status" value="1"/>
</dbReference>
<dbReference type="InterPro" id="IPR017937">
    <property type="entry name" value="Thioredoxin_CS"/>
</dbReference>
<evidence type="ECO:0000259" key="3">
    <source>
        <dbReference type="PROSITE" id="PS51352"/>
    </source>
</evidence>
<reference evidence="5" key="1">
    <citation type="journal article" date="2019" name="Int. J. Syst. Evol. Microbiol.">
        <title>The Global Catalogue of Microorganisms (GCM) 10K type strain sequencing project: providing services to taxonomists for standard genome sequencing and annotation.</title>
        <authorList>
            <consortium name="The Broad Institute Genomics Platform"/>
            <consortium name="The Broad Institute Genome Sequencing Center for Infectious Disease"/>
            <person name="Wu L."/>
            <person name="Ma J."/>
        </authorList>
    </citation>
    <scope>NUCLEOTIDE SEQUENCE [LARGE SCALE GENOMIC DNA]</scope>
    <source>
        <strain evidence="5">TISTR 1571</strain>
    </source>
</reference>
<dbReference type="PROSITE" id="PS51352">
    <property type="entry name" value="THIOREDOXIN_2"/>
    <property type="match status" value="1"/>
</dbReference>
<dbReference type="PROSITE" id="PS00194">
    <property type="entry name" value="THIOREDOXIN_1"/>
    <property type="match status" value="1"/>
</dbReference>
<proteinExistence type="predicted"/>
<evidence type="ECO:0000313" key="5">
    <source>
        <dbReference type="Proteomes" id="UP001597452"/>
    </source>
</evidence>
<dbReference type="RefSeq" id="WP_377328131.1">
    <property type="nucleotide sequence ID" value="NZ_JBHUMZ010000016.1"/>
</dbReference>
<dbReference type="Gene3D" id="3.40.30.10">
    <property type="entry name" value="Glutaredoxin"/>
    <property type="match status" value="1"/>
</dbReference>
<comment type="caution">
    <text evidence="4">The sequence shown here is derived from an EMBL/GenBank/DDBJ whole genome shotgun (WGS) entry which is preliminary data.</text>
</comment>
<dbReference type="PANTHER" id="PTHR42852:SF1">
    <property type="entry name" value="THIOREDOXIN-LIKE PROTEIN YNEN"/>
    <property type="match status" value="1"/>
</dbReference>
<dbReference type="EMBL" id="JBHUMZ010000016">
    <property type="protein sequence ID" value="MFD2638449.1"/>
    <property type="molecule type" value="Genomic_DNA"/>
</dbReference>
<dbReference type="Proteomes" id="UP001597452">
    <property type="component" value="Unassembled WGS sequence"/>
</dbReference>
<evidence type="ECO:0000313" key="4">
    <source>
        <dbReference type="EMBL" id="MFD2638449.1"/>
    </source>
</evidence>
<dbReference type="SUPFAM" id="SSF52833">
    <property type="entry name" value="Thioredoxin-like"/>
    <property type="match status" value="1"/>
</dbReference>
<dbReference type="InterPro" id="IPR000866">
    <property type="entry name" value="AhpC/TSA"/>
</dbReference>
<dbReference type="CDD" id="cd02966">
    <property type="entry name" value="TlpA_like_family"/>
    <property type="match status" value="1"/>
</dbReference>
<dbReference type="InterPro" id="IPR050553">
    <property type="entry name" value="Thioredoxin_ResA/DsbE_sf"/>
</dbReference>
<evidence type="ECO:0000256" key="1">
    <source>
        <dbReference type="ARBA" id="ARBA00023157"/>
    </source>
</evidence>
<keyword evidence="1" id="KW-1015">Disulfide bond</keyword>
<protein>
    <submittedName>
        <fullName evidence="4">Redoxin domain-containing protein</fullName>
    </submittedName>
</protein>
<sequence>MIWKRIFAIGIIVILLSIVVYNTAFSSDKSENEDSIFIVPEGMEVESGGTDVGDMAPNFQLENMEGKKVQLQDYRGKKVFLNFWASWCGPCKEEMPHMQKFYEEYGDEVAVLAVNTNEPVLDNARKFVKDYELTFPILLDKTTEVAARYKIPNLPTTYFINTKGEIQLQKKSGPMTYDEMVQKMEKLD</sequence>
<dbReference type="PANTHER" id="PTHR42852">
    <property type="entry name" value="THIOL:DISULFIDE INTERCHANGE PROTEIN DSBE"/>
    <property type="match status" value="1"/>
</dbReference>
<feature type="transmembrane region" description="Helical" evidence="2">
    <location>
        <begin position="6"/>
        <end position="25"/>
    </location>
</feature>